<accession>A0A1H9BDN0</accession>
<evidence type="ECO:0000313" key="2">
    <source>
        <dbReference type="EMBL" id="SEP86995.1"/>
    </source>
</evidence>
<gene>
    <name evidence="2" type="ORF">SAMN04487977_101666</name>
</gene>
<dbReference type="AlphaFoldDB" id="A0A1H9BDN0"/>
<evidence type="ECO:0000256" key="1">
    <source>
        <dbReference type="SAM" id="SignalP"/>
    </source>
</evidence>
<proteinExistence type="predicted"/>
<dbReference type="EMBL" id="FOFU01000001">
    <property type="protein sequence ID" value="SEP86995.1"/>
    <property type="molecule type" value="Genomic_DNA"/>
</dbReference>
<keyword evidence="3" id="KW-1185">Reference proteome</keyword>
<evidence type="ECO:0000313" key="3">
    <source>
        <dbReference type="Proteomes" id="UP000182360"/>
    </source>
</evidence>
<reference evidence="2 3" key="1">
    <citation type="submission" date="2016-10" db="EMBL/GenBank/DDBJ databases">
        <authorList>
            <person name="de Groot N.N."/>
        </authorList>
    </citation>
    <scope>NUCLEOTIDE SEQUENCE [LARGE SCALE GENOMIC DNA]</scope>
    <source>
        <strain evidence="2 3">B25</strain>
    </source>
</reference>
<protein>
    <submittedName>
        <fullName evidence="2">Uncharacterized protein</fullName>
    </submittedName>
</protein>
<dbReference type="OrthoDB" id="364987at2"/>
<organism evidence="2 3">
    <name type="scientific">Treponema bryantii</name>
    <dbReference type="NCBI Taxonomy" id="163"/>
    <lineage>
        <taxon>Bacteria</taxon>
        <taxon>Pseudomonadati</taxon>
        <taxon>Spirochaetota</taxon>
        <taxon>Spirochaetia</taxon>
        <taxon>Spirochaetales</taxon>
        <taxon>Treponemataceae</taxon>
        <taxon>Treponema</taxon>
    </lineage>
</organism>
<feature type="signal peptide" evidence="1">
    <location>
        <begin position="1"/>
        <end position="23"/>
    </location>
</feature>
<dbReference type="RefSeq" id="WP_074640851.1">
    <property type="nucleotide sequence ID" value="NZ_FOFU01000001.1"/>
</dbReference>
<sequence length="1129" mass="128749">MKKNFIKVLFMTVSALLCSQIWAQGSESVSSEVDRQFETTYSIKVDSGINSSMKVYTLGLTSENGSTRITNGFQPSEGYSAFFVSDDKTYYKYDYENGSNIWNNCSNTEKGKLEKLYNKVLNRNVVFTTEGNENFLSDTSFIEIDENELENISTAKNKKFLRSDDKGFSDLYVYNKRKGIFVYAVKLPETSKVHVLCFRDKRSIAEIIPDGMNETTFYVNYKKWLKKNNDEKQKDLNVSSYKMLSVLIYDTLQKAMNKSNGHFHNLYDNDSDMVIRKYLQLAMDNNRNVYFSKLENHLVNPINPEQYEIITEKEGQQIAQEAQLYLNHSVVVKKSIFKTVIEAIDDLIAWLTANPKKQSDEYFDQPQITGAPLPYLDKGFDTPESYNNKLIKNIAAKGGCDDIGFLNGILYNSNINTFVPRKPLSEIYAEYKTSISKGTNFDSSDKFISFADLNKISLVVSDLTEAKVGDIVLFEEIINKMDGTIVSNNLKNKKIGIIVEPVQCNQSYGSNQKKTLGDLTVIWMNKEKGVEKAKLSEIWKTEDGFEVPKYTEIRRILKKGKSTNINTNWNVYDNKVTDSGVEINWMRESTQVSSEKYRWIPNTGEYLSLEKIKFYAYNQFGIPVKGNSWRVYLTGAIDRDYIEGNTQGNIYNNSNCKFEIKIGDTTAILKKTKGRYAIEWNNENAIKEYAFIIGSDNLLYYYDYKTKNLEKKPVEIQIRPESASAARPGDDLLLEFKLQELSTNKSFTVTVPANNYIAVYDKKMLWRANLYLNKSEKALGGEDWNNAHPWDVPCDSDTETENPWWWNGDSTLTAAQRWGYNEWNKKEDGSRGEGRQSEIEGWHRFTGGTEKEFKSVTYSYGSKDSLSEFNVEVRAQDNKIEELLSLWEEQNNQQESQMPQNTSVIQADNLPGSKWKSYVFYENVSDSSWIPSDSPYKTNDNVSVPGWSSYLCNYVDGSKGKLTYKYEMSTHSSGIDCSGLAYISAVGKSKDSNSIYKCGSEPLLDFATSAFASDSHTLQIHSGNWKLDTEDDGEESDVVDRDSQRKILAHAVPGDILVKPDDHVVIIQNLNYPDDTMLITDFNQIGVIHSCEGLNVANQTTLFQVSLSTAKEVSSSINQYQLRRLSIKE</sequence>
<dbReference type="Proteomes" id="UP000182360">
    <property type="component" value="Unassembled WGS sequence"/>
</dbReference>
<feature type="chain" id="PRO_5010180085" evidence="1">
    <location>
        <begin position="24"/>
        <end position="1129"/>
    </location>
</feature>
<name>A0A1H9BDN0_9SPIR</name>
<keyword evidence="1" id="KW-0732">Signal</keyword>